<evidence type="ECO:0000313" key="1">
    <source>
        <dbReference type="EMBL" id="BDA64397.1"/>
    </source>
</evidence>
<proteinExistence type="predicted"/>
<accession>A0ABN6K439</accession>
<gene>
    <name evidence="1" type="ORF">MANAM107_12310</name>
</gene>
<organism evidence="1 2">
    <name type="scientific">Actinomyces capricornis</name>
    <dbReference type="NCBI Taxonomy" id="2755559"/>
    <lineage>
        <taxon>Bacteria</taxon>
        <taxon>Bacillati</taxon>
        <taxon>Actinomycetota</taxon>
        <taxon>Actinomycetes</taxon>
        <taxon>Actinomycetales</taxon>
        <taxon>Actinomycetaceae</taxon>
        <taxon>Actinomyces</taxon>
    </lineage>
</organism>
<dbReference type="EMBL" id="AP025017">
    <property type="protein sequence ID" value="BDA64397.1"/>
    <property type="molecule type" value="Genomic_DNA"/>
</dbReference>
<dbReference type="RefSeq" id="WP_223912474.1">
    <property type="nucleotide sequence ID" value="NZ_AP025017.1"/>
</dbReference>
<dbReference type="Proteomes" id="UP000824496">
    <property type="component" value="Chromosome"/>
</dbReference>
<name>A0ABN6K439_9ACTO</name>
<evidence type="ECO:0000313" key="2">
    <source>
        <dbReference type="Proteomes" id="UP000824496"/>
    </source>
</evidence>
<protein>
    <recommendedName>
        <fullName evidence="3">SRPBCC family protein</fullName>
    </recommendedName>
</protein>
<dbReference type="SUPFAM" id="SSF55961">
    <property type="entry name" value="Bet v1-like"/>
    <property type="match status" value="1"/>
</dbReference>
<keyword evidence="2" id="KW-1185">Reference proteome</keyword>
<dbReference type="CDD" id="cd07812">
    <property type="entry name" value="SRPBCC"/>
    <property type="match status" value="1"/>
</dbReference>
<reference evidence="1 2" key="1">
    <citation type="submission" date="2021-08" db="EMBL/GenBank/DDBJ databases">
        <title>Whole genome sequence of novel Actinomyces species strain MAS-1.</title>
        <authorList>
            <person name="Saito M."/>
            <person name="Kuwahara N."/>
            <person name="Takizawa T."/>
            <person name="Gotouda H."/>
            <person name="Ochiai T."/>
        </authorList>
    </citation>
    <scope>NUCLEOTIDE SEQUENCE [LARGE SCALE GENOMIC DNA]</scope>
    <source>
        <strain evidence="1 2">MAS-1</strain>
    </source>
</reference>
<evidence type="ECO:0008006" key="3">
    <source>
        <dbReference type="Google" id="ProtNLM"/>
    </source>
</evidence>
<sequence length="168" mass="18721">MIRSIHERTINAPAQDLAPLLDGLGGEGDRLWPSERWVPMVLDRPLAVGADGGHGAIRYRVVEYEPGRRVRFLFHRTTGIAGIHELSVEALGERRCRVRHILLGRAHGVMRLLFPVLVAPLHDAVIEDLLDKAERAATGGVRRPTRHPAWIRAWSRFEGRDGARGQGA</sequence>